<dbReference type="HAMAP" id="MF_01334">
    <property type="entry name" value="Ribosomal_bL25_CTC"/>
    <property type="match status" value="1"/>
</dbReference>
<protein>
    <recommendedName>
        <fullName evidence="5">Large ribosomal subunit protein bL25</fullName>
    </recommendedName>
    <alternativeName>
        <fullName evidence="5">General stress protein CTC</fullName>
    </alternativeName>
</protein>
<dbReference type="HAMAP" id="MF_01336">
    <property type="entry name" value="Ribosomal_bL25"/>
    <property type="match status" value="1"/>
</dbReference>
<evidence type="ECO:0000313" key="8">
    <source>
        <dbReference type="EMBL" id="MBE9398120.1"/>
    </source>
</evidence>
<dbReference type="Proteomes" id="UP000640333">
    <property type="component" value="Unassembled WGS sequence"/>
</dbReference>
<dbReference type="CDD" id="cd00495">
    <property type="entry name" value="Ribosomal_L25_TL5_CTC"/>
    <property type="match status" value="1"/>
</dbReference>
<reference evidence="8" key="1">
    <citation type="submission" date="2020-10" db="EMBL/GenBank/DDBJ databases">
        <title>Bacterium isolated from coastal waters sediment.</title>
        <authorList>
            <person name="Chen R.-J."/>
            <person name="Lu D.-C."/>
            <person name="Zhu K.-L."/>
            <person name="Du Z.-J."/>
        </authorList>
    </citation>
    <scope>NUCLEOTIDE SEQUENCE</scope>
    <source>
        <strain evidence="8">N1Y112</strain>
    </source>
</reference>
<proteinExistence type="inferred from homology"/>
<evidence type="ECO:0000256" key="5">
    <source>
        <dbReference type="HAMAP-Rule" id="MF_01334"/>
    </source>
</evidence>
<name>A0A8J7K698_9GAMM</name>
<dbReference type="InterPro" id="IPR020057">
    <property type="entry name" value="Ribosomal_bL25_b-dom"/>
</dbReference>
<dbReference type="InterPro" id="IPR037121">
    <property type="entry name" value="Ribosomal_bL25_C"/>
</dbReference>
<keyword evidence="2 5" id="KW-0694">RNA-binding</keyword>
<evidence type="ECO:0000256" key="4">
    <source>
        <dbReference type="ARBA" id="ARBA00023274"/>
    </source>
</evidence>
<comment type="caution">
    <text evidence="8">The sequence shown here is derived from an EMBL/GenBank/DDBJ whole genome shotgun (WGS) entry which is preliminary data.</text>
</comment>
<dbReference type="InterPro" id="IPR001021">
    <property type="entry name" value="Ribosomal_bL25_long"/>
</dbReference>
<keyword evidence="3 5" id="KW-0689">Ribosomal protein</keyword>
<feature type="domain" description="Large ribosomal subunit protein bL25 L25" evidence="6">
    <location>
        <begin position="6"/>
        <end position="95"/>
    </location>
</feature>
<dbReference type="NCBIfam" id="NF004128">
    <property type="entry name" value="PRK05618.1-2"/>
    <property type="match status" value="1"/>
</dbReference>
<keyword evidence="9" id="KW-1185">Reference proteome</keyword>
<evidence type="ECO:0000256" key="3">
    <source>
        <dbReference type="ARBA" id="ARBA00022980"/>
    </source>
</evidence>
<dbReference type="PANTHER" id="PTHR33284">
    <property type="entry name" value="RIBOSOMAL PROTEIN L25/GLN-TRNA SYNTHETASE, ANTI-CODON-BINDING DOMAIN-CONTAINING PROTEIN"/>
    <property type="match status" value="1"/>
</dbReference>
<dbReference type="Pfam" id="PF01386">
    <property type="entry name" value="Ribosomal_L25p"/>
    <property type="match status" value="1"/>
</dbReference>
<evidence type="ECO:0000256" key="2">
    <source>
        <dbReference type="ARBA" id="ARBA00022884"/>
    </source>
</evidence>
<gene>
    <name evidence="5" type="primary">rplY</name>
    <name evidence="5" type="synonym">ctc</name>
    <name evidence="8" type="ORF">IOQ59_12725</name>
</gene>
<accession>A0A8J7K698</accession>
<dbReference type="EMBL" id="JADEYS010000012">
    <property type="protein sequence ID" value="MBE9398120.1"/>
    <property type="molecule type" value="Genomic_DNA"/>
</dbReference>
<keyword evidence="1 5" id="KW-0699">rRNA-binding</keyword>
<dbReference type="GO" id="GO:0008097">
    <property type="term" value="F:5S rRNA binding"/>
    <property type="evidence" value="ECO:0007669"/>
    <property type="project" value="InterPro"/>
</dbReference>
<dbReference type="Gene3D" id="2.170.120.20">
    <property type="entry name" value="Ribosomal protein L25, beta domain"/>
    <property type="match status" value="1"/>
</dbReference>
<dbReference type="AlphaFoldDB" id="A0A8J7K698"/>
<dbReference type="InterPro" id="IPR020056">
    <property type="entry name" value="Rbsml_bL25/Gln-tRNA_synth_N"/>
</dbReference>
<evidence type="ECO:0000259" key="7">
    <source>
        <dbReference type="Pfam" id="PF14693"/>
    </source>
</evidence>
<dbReference type="NCBIfam" id="TIGR00731">
    <property type="entry name" value="bL25_bact_ctc"/>
    <property type="match status" value="1"/>
</dbReference>
<dbReference type="GO" id="GO:0022625">
    <property type="term" value="C:cytosolic large ribosomal subunit"/>
    <property type="evidence" value="ECO:0007669"/>
    <property type="project" value="TreeGrafter"/>
</dbReference>
<keyword evidence="4 5" id="KW-0687">Ribonucleoprotein</keyword>
<dbReference type="NCBIfam" id="NF004612">
    <property type="entry name" value="PRK05943.1"/>
    <property type="match status" value="1"/>
</dbReference>
<dbReference type="InterPro" id="IPR029751">
    <property type="entry name" value="Ribosomal_L25_dom"/>
</dbReference>
<sequence>MSDFVINAVAREDEGKGASRRLRRAGLVPGIIYGGDKRKKPAAISIPNNELIKDIQDETFFSSILTIKLDDKEEKVIIKDLQRHPARPEVLHADFQRITKTTQIKIVVPLQFANFEKSAAAKASAKFAVEKNTVEVLCLADKLPEALIVDMANAELGQVLHLSDISMPEGVEIVALRRGSDHDQGIGYVYAPRGAKAAG</sequence>
<dbReference type="PANTHER" id="PTHR33284:SF1">
    <property type="entry name" value="RIBOSOMAL PROTEIN L25_GLN-TRNA SYNTHETASE, ANTI-CODON-BINDING DOMAIN-CONTAINING PROTEIN"/>
    <property type="match status" value="1"/>
</dbReference>
<evidence type="ECO:0000256" key="1">
    <source>
        <dbReference type="ARBA" id="ARBA00022730"/>
    </source>
</evidence>
<comment type="function">
    <text evidence="5">This is one of the proteins that binds to the 5S RNA in the ribosome where it forms part of the central protuberance.</text>
</comment>
<comment type="similarity">
    <text evidence="5">Belongs to the bacterial ribosomal protein bL25 family. CTC subfamily.</text>
</comment>
<dbReference type="InterPro" id="IPR020055">
    <property type="entry name" value="Ribosomal_bL25_short"/>
</dbReference>
<dbReference type="RefSeq" id="WP_193953753.1">
    <property type="nucleotide sequence ID" value="NZ_JADEYS010000012.1"/>
</dbReference>
<dbReference type="InterPro" id="IPR020930">
    <property type="entry name" value="Ribosomal_uL5_bac-type"/>
</dbReference>
<dbReference type="SUPFAM" id="SSF50715">
    <property type="entry name" value="Ribosomal protein L25-like"/>
    <property type="match status" value="1"/>
</dbReference>
<feature type="domain" description="Large ribosomal subunit protein bL25 beta" evidence="7">
    <location>
        <begin position="104"/>
        <end position="176"/>
    </location>
</feature>
<dbReference type="Gene3D" id="2.40.240.10">
    <property type="entry name" value="Ribosomal Protein L25, Chain P"/>
    <property type="match status" value="1"/>
</dbReference>
<dbReference type="InterPro" id="IPR011035">
    <property type="entry name" value="Ribosomal_bL25/Gln-tRNA_synth"/>
</dbReference>
<dbReference type="Pfam" id="PF14693">
    <property type="entry name" value="Ribosomal_TL5_C"/>
    <property type="match status" value="1"/>
</dbReference>
<dbReference type="GO" id="GO:0003735">
    <property type="term" value="F:structural constituent of ribosome"/>
    <property type="evidence" value="ECO:0007669"/>
    <property type="project" value="InterPro"/>
</dbReference>
<dbReference type="NCBIfam" id="NF004130">
    <property type="entry name" value="PRK05618.1-5"/>
    <property type="match status" value="1"/>
</dbReference>
<evidence type="ECO:0000313" key="9">
    <source>
        <dbReference type="Proteomes" id="UP000640333"/>
    </source>
</evidence>
<evidence type="ECO:0000259" key="6">
    <source>
        <dbReference type="Pfam" id="PF01386"/>
    </source>
</evidence>
<comment type="subunit">
    <text evidence="5">Part of the 50S ribosomal subunit; part of the 5S rRNA/L5/L18/L25 subcomplex. Contacts the 5S rRNA. Binds to the 5S rRNA independently of L5 and L18.</text>
</comment>
<dbReference type="GO" id="GO:0006412">
    <property type="term" value="P:translation"/>
    <property type="evidence" value="ECO:0007669"/>
    <property type="project" value="UniProtKB-UniRule"/>
</dbReference>
<organism evidence="8 9">
    <name type="scientific">Pontibacterium sinense</name>
    <dbReference type="NCBI Taxonomy" id="2781979"/>
    <lineage>
        <taxon>Bacteria</taxon>
        <taxon>Pseudomonadati</taxon>
        <taxon>Pseudomonadota</taxon>
        <taxon>Gammaproteobacteria</taxon>
        <taxon>Oceanospirillales</taxon>
        <taxon>Oceanospirillaceae</taxon>
        <taxon>Pontibacterium</taxon>
    </lineage>
</organism>